<evidence type="ECO:0000313" key="7">
    <source>
        <dbReference type="EMBL" id="PIK44483.1"/>
    </source>
</evidence>
<evidence type="ECO:0000256" key="3">
    <source>
        <dbReference type="PROSITE-ProRule" id="PRU00182"/>
    </source>
</evidence>
<dbReference type="STRING" id="307972.A0A2G8K946"/>
<keyword evidence="8" id="KW-1185">Reference proteome</keyword>
<dbReference type="SUPFAM" id="SSF49879">
    <property type="entry name" value="SMAD/FHA domain"/>
    <property type="match status" value="1"/>
</dbReference>
<dbReference type="PROSITE" id="PS50889">
    <property type="entry name" value="S4"/>
    <property type="match status" value="1"/>
</dbReference>
<dbReference type="PROSITE" id="PS00108">
    <property type="entry name" value="PROTEIN_KINASE_ST"/>
    <property type="match status" value="1"/>
</dbReference>
<dbReference type="SMART" id="SM00240">
    <property type="entry name" value="FHA"/>
    <property type="match status" value="1"/>
</dbReference>
<dbReference type="FunFam" id="2.60.200.20:FF:000079">
    <property type="entry name" value="Checkpoint kinase 2"/>
    <property type="match status" value="1"/>
</dbReference>
<gene>
    <name evidence="7" type="ORF">BSL78_18655</name>
</gene>
<dbReference type="EMBL" id="MRZV01000774">
    <property type="protein sequence ID" value="PIK44483.1"/>
    <property type="molecule type" value="Genomic_DNA"/>
</dbReference>
<dbReference type="PANTHER" id="PTHR24347">
    <property type="entry name" value="SERINE/THREONINE-PROTEIN KINASE"/>
    <property type="match status" value="1"/>
</dbReference>
<reference evidence="7 8" key="1">
    <citation type="journal article" date="2017" name="PLoS Biol.">
        <title>The sea cucumber genome provides insights into morphological evolution and visceral regeneration.</title>
        <authorList>
            <person name="Zhang X."/>
            <person name="Sun L."/>
            <person name="Yuan J."/>
            <person name="Sun Y."/>
            <person name="Gao Y."/>
            <person name="Zhang L."/>
            <person name="Li S."/>
            <person name="Dai H."/>
            <person name="Hamel J.F."/>
            <person name="Liu C."/>
            <person name="Yu Y."/>
            <person name="Liu S."/>
            <person name="Lin W."/>
            <person name="Guo K."/>
            <person name="Jin S."/>
            <person name="Xu P."/>
            <person name="Storey K.B."/>
            <person name="Huan P."/>
            <person name="Zhang T."/>
            <person name="Zhou Y."/>
            <person name="Zhang J."/>
            <person name="Lin C."/>
            <person name="Li X."/>
            <person name="Xing L."/>
            <person name="Huo D."/>
            <person name="Sun M."/>
            <person name="Wang L."/>
            <person name="Mercier A."/>
            <person name="Li F."/>
            <person name="Yang H."/>
            <person name="Xiang J."/>
        </authorList>
    </citation>
    <scope>NUCLEOTIDE SEQUENCE [LARGE SCALE GENOMIC DNA]</scope>
    <source>
        <strain evidence="7">Shaxun</strain>
        <tissue evidence="7">Muscle</tissue>
    </source>
</reference>
<dbReference type="FunFam" id="3.30.200.20:FF:000255">
    <property type="entry name" value="serine/threonine-protein kinase Chk2 isoform X1"/>
    <property type="match status" value="1"/>
</dbReference>
<proteinExistence type="predicted"/>
<dbReference type="CDD" id="cd22666">
    <property type="entry name" value="FHA_CHK2"/>
    <property type="match status" value="1"/>
</dbReference>
<protein>
    <submittedName>
        <fullName evidence="7">Putative serine/threonine-protein kinase Chk2 isoform X2</fullName>
    </submittedName>
</protein>
<evidence type="ECO:0000256" key="1">
    <source>
        <dbReference type="ARBA" id="ARBA00022741"/>
    </source>
</evidence>
<dbReference type="InterPro" id="IPR008984">
    <property type="entry name" value="SMAD_FHA_dom_sf"/>
</dbReference>
<feature type="region of interest" description="Disordered" evidence="4">
    <location>
        <begin position="463"/>
        <end position="523"/>
    </location>
</feature>
<feature type="compositionally biased region" description="Acidic residues" evidence="4">
    <location>
        <begin position="485"/>
        <end position="495"/>
    </location>
</feature>
<comment type="caution">
    <text evidence="7">The sequence shown here is derived from an EMBL/GenBank/DDBJ whole genome shotgun (WGS) entry which is preliminary data.</text>
</comment>
<feature type="domain" description="FHA" evidence="5">
    <location>
        <begin position="74"/>
        <end position="135"/>
    </location>
</feature>
<dbReference type="GO" id="GO:0003723">
    <property type="term" value="F:RNA binding"/>
    <property type="evidence" value="ECO:0007669"/>
    <property type="project" value="UniProtKB-KW"/>
</dbReference>
<keyword evidence="3" id="KW-0694">RNA-binding</keyword>
<dbReference type="InterPro" id="IPR011009">
    <property type="entry name" value="Kinase-like_dom_sf"/>
</dbReference>
<dbReference type="Gene3D" id="1.10.510.10">
    <property type="entry name" value="Transferase(Phosphotransferase) domain 1"/>
    <property type="match status" value="1"/>
</dbReference>
<name>A0A2G8K946_STIJA</name>
<dbReference type="SMART" id="SM00220">
    <property type="entry name" value="S_TKc"/>
    <property type="match status" value="1"/>
</dbReference>
<keyword evidence="1" id="KW-0547">Nucleotide-binding</keyword>
<dbReference type="OrthoDB" id="40902at2759"/>
<keyword evidence="7" id="KW-0808">Transferase</keyword>
<accession>A0A2G8K946</accession>
<dbReference type="InterPro" id="IPR000253">
    <property type="entry name" value="FHA_dom"/>
</dbReference>
<organism evidence="7 8">
    <name type="scientific">Stichopus japonicus</name>
    <name type="common">Sea cucumber</name>
    <dbReference type="NCBI Taxonomy" id="307972"/>
    <lineage>
        <taxon>Eukaryota</taxon>
        <taxon>Metazoa</taxon>
        <taxon>Echinodermata</taxon>
        <taxon>Eleutherozoa</taxon>
        <taxon>Echinozoa</taxon>
        <taxon>Holothuroidea</taxon>
        <taxon>Aspidochirotacea</taxon>
        <taxon>Aspidochirotida</taxon>
        <taxon>Stichopodidae</taxon>
        <taxon>Apostichopus</taxon>
    </lineage>
</organism>
<dbReference type="Proteomes" id="UP000230750">
    <property type="component" value="Unassembled WGS sequence"/>
</dbReference>
<dbReference type="FunFam" id="1.10.510.10:FF:000571">
    <property type="entry name" value="Maternal embryonic leucine zipper kinase"/>
    <property type="match status" value="1"/>
</dbReference>
<feature type="region of interest" description="Disordered" evidence="4">
    <location>
        <begin position="1"/>
        <end position="22"/>
    </location>
</feature>
<dbReference type="GO" id="GO:0004672">
    <property type="term" value="F:protein kinase activity"/>
    <property type="evidence" value="ECO:0007669"/>
    <property type="project" value="InterPro"/>
</dbReference>
<dbReference type="GO" id="GO:0005524">
    <property type="term" value="F:ATP binding"/>
    <property type="evidence" value="ECO:0007669"/>
    <property type="project" value="UniProtKB-KW"/>
</dbReference>
<evidence type="ECO:0000256" key="2">
    <source>
        <dbReference type="ARBA" id="ARBA00022840"/>
    </source>
</evidence>
<dbReference type="AlphaFoldDB" id="A0A2G8K946"/>
<evidence type="ECO:0000256" key="4">
    <source>
        <dbReference type="SAM" id="MobiDB-lite"/>
    </source>
</evidence>
<evidence type="ECO:0000259" key="5">
    <source>
        <dbReference type="PROSITE" id="PS50006"/>
    </source>
</evidence>
<dbReference type="Pfam" id="PF00069">
    <property type="entry name" value="Pkinase"/>
    <property type="match status" value="1"/>
</dbReference>
<dbReference type="InterPro" id="IPR000719">
    <property type="entry name" value="Prot_kinase_dom"/>
</dbReference>
<keyword evidence="2" id="KW-0067">ATP-binding</keyword>
<dbReference type="Pfam" id="PF00498">
    <property type="entry name" value="FHA"/>
    <property type="match status" value="1"/>
</dbReference>
<dbReference type="SUPFAM" id="SSF56112">
    <property type="entry name" value="Protein kinase-like (PK-like)"/>
    <property type="match status" value="1"/>
</dbReference>
<dbReference type="Gene3D" id="2.60.200.20">
    <property type="match status" value="1"/>
</dbReference>
<dbReference type="PROSITE" id="PS50006">
    <property type="entry name" value="FHA_DOMAIN"/>
    <property type="match status" value="1"/>
</dbReference>
<sequence length="523" mass="58574">MSLTAQSGSAAHNTSSSLSSAGTVSSMETIPVQDDVDVDYQGTLGSLEIKTWGKLFPISDAFKVEELLDSNDKYVFGRDASCDVCFNTPELSKLPTFGTISKTHFIIDKEVKDDATFVFIEDKSSNGTFVNGEKVGRGKKRILNNNDEIALSIPQNKVYVFVDTCMCEEEQKVMPTEMKAKYILSKQLGRGACGVVKLAFEKDSCQKVAIKIIEKKTFSMGGTMMKNMDKAVMEEVRILKALNHPCIIKIEDVYETEERLFIVLELVEGGELFDRVSSRGKFSEDTAKVMFYQILVACKYLHDNKISHRDLKPENILLVNDKTETLVKVTDFGLSKFVGEVSFMKTQCGTPTYLAPEIVAGGGISRYGRAVDCWSLGVILFICLGGYPPFSEEIKIMPLNDQIKRGYYSFPDKYWSGISDDAKDLIKRLLTVDPQRRLTTTKALQHSWLSNPDIKRRAEQLMHPNIINNNMPPPAVPGKKRLREDENDKGEDENYPDSSENGRKMSTKSSRSSSYESDDTRPA</sequence>
<feature type="compositionally biased region" description="Low complexity" evidence="4">
    <location>
        <begin position="7"/>
        <end position="22"/>
    </location>
</feature>
<dbReference type="PROSITE" id="PS50011">
    <property type="entry name" value="PROTEIN_KINASE_DOM"/>
    <property type="match status" value="1"/>
</dbReference>
<keyword evidence="7" id="KW-0418">Kinase</keyword>
<dbReference type="Gene3D" id="3.30.200.20">
    <property type="entry name" value="Phosphorylase Kinase, domain 1"/>
    <property type="match status" value="1"/>
</dbReference>
<dbReference type="InterPro" id="IPR008271">
    <property type="entry name" value="Ser/Thr_kinase_AS"/>
</dbReference>
<evidence type="ECO:0000259" key="6">
    <source>
        <dbReference type="PROSITE" id="PS50011"/>
    </source>
</evidence>
<feature type="domain" description="Protein kinase" evidence="6">
    <location>
        <begin position="182"/>
        <end position="449"/>
    </location>
</feature>
<evidence type="ECO:0000313" key="8">
    <source>
        <dbReference type="Proteomes" id="UP000230750"/>
    </source>
</evidence>